<name>A0A7J6P8X9_PEROL</name>
<dbReference type="Gene3D" id="3.40.50.410">
    <property type="entry name" value="von Willebrand factor, type A domain"/>
    <property type="match status" value="1"/>
</dbReference>
<dbReference type="SUPFAM" id="SSF53300">
    <property type="entry name" value="vWA-like"/>
    <property type="match status" value="1"/>
</dbReference>
<evidence type="ECO:0000256" key="10">
    <source>
        <dbReference type="ARBA" id="ARBA00023204"/>
    </source>
</evidence>
<feature type="domain" description="Ku" evidence="13">
    <location>
        <begin position="531"/>
        <end position="668"/>
    </location>
</feature>
<dbReference type="GO" id="GO:0003690">
    <property type="term" value="F:double-stranded DNA binding"/>
    <property type="evidence" value="ECO:0007669"/>
    <property type="project" value="TreeGrafter"/>
</dbReference>
<dbReference type="InterPro" id="IPR036465">
    <property type="entry name" value="vWFA_dom_sf"/>
</dbReference>
<dbReference type="SMART" id="SM00559">
    <property type="entry name" value="Ku78"/>
    <property type="match status" value="1"/>
</dbReference>
<dbReference type="Gene3D" id="1.25.40.240">
    <property type="entry name" value="Ku, C-terminal domain"/>
    <property type="match status" value="1"/>
</dbReference>
<proteinExistence type="inferred from homology"/>
<dbReference type="CDD" id="cd00198">
    <property type="entry name" value="vWFA"/>
    <property type="match status" value="1"/>
</dbReference>
<dbReference type="AlphaFoldDB" id="A0A7J6P8X9"/>
<dbReference type="SUPFAM" id="SSF101420">
    <property type="entry name" value="C-terminal domain of Ku80"/>
    <property type="match status" value="1"/>
</dbReference>
<dbReference type="Pfam" id="PF08785">
    <property type="entry name" value="Ku_PK_bind"/>
    <property type="match status" value="1"/>
</dbReference>
<dbReference type="GO" id="GO:0003684">
    <property type="term" value="F:damaged DNA binding"/>
    <property type="evidence" value="ECO:0007669"/>
    <property type="project" value="InterPro"/>
</dbReference>
<feature type="region of interest" description="Disordered" evidence="12">
    <location>
        <begin position="70"/>
        <end position="110"/>
    </location>
</feature>
<dbReference type="GO" id="GO:0042162">
    <property type="term" value="F:telomeric DNA binding"/>
    <property type="evidence" value="ECO:0007669"/>
    <property type="project" value="InterPro"/>
</dbReference>
<keyword evidence="7" id="KW-0067">ATP-binding</keyword>
<dbReference type="GO" id="GO:0043564">
    <property type="term" value="C:Ku70:Ku80 complex"/>
    <property type="evidence" value="ECO:0007669"/>
    <property type="project" value="InterPro"/>
</dbReference>
<evidence type="ECO:0000256" key="2">
    <source>
        <dbReference type="ARBA" id="ARBA00007726"/>
    </source>
</evidence>
<dbReference type="InterPro" id="IPR036494">
    <property type="entry name" value="Ku_C_sf"/>
</dbReference>
<dbReference type="PANTHER" id="PTHR12604">
    <property type="entry name" value="KU AUTOANTIGEN DNA HELICASE"/>
    <property type="match status" value="1"/>
</dbReference>
<evidence type="ECO:0000256" key="4">
    <source>
        <dbReference type="ARBA" id="ARBA00022763"/>
    </source>
</evidence>
<gene>
    <name evidence="14" type="primary">XRCC5</name>
    <name evidence="14" type="ORF">FOZ60_012933</name>
</gene>
<feature type="compositionally biased region" description="Polar residues" evidence="12">
    <location>
        <begin position="95"/>
        <end position="106"/>
    </location>
</feature>
<keyword evidence="5" id="KW-0378">Hydrolase</keyword>
<feature type="compositionally biased region" description="Basic and acidic residues" evidence="12">
    <location>
        <begin position="79"/>
        <end position="90"/>
    </location>
</feature>
<dbReference type="SUPFAM" id="SSF100939">
    <property type="entry name" value="SPOC domain-like"/>
    <property type="match status" value="1"/>
</dbReference>
<dbReference type="GO" id="GO:0006310">
    <property type="term" value="P:DNA recombination"/>
    <property type="evidence" value="ECO:0007669"/>
    <property type="project" value="UniProtKB-KW"/>
</dbReference>
<keyword evidence="6" id="KW-0347">Helicase</keyword>
<evidence type="ECO:0000313" key="14">
    <source>
        <dbReference type="EMBL" id="KAF4692634.1"/>
    </source>
</evidence>
<accession>A0A7J6P8X9</accession>
<evidence type="ECO:0000256" key="1">
    <source>
        <dbReference type="ARBA" id="ARBA00004123"/>
    </source>
</evidence>
<keyword evidence="10" id="KW-0234">DNA repair</keyword>
<dbReference type="PANTHER" id="PTHR12604:SF4">
    <property type="entry name" value="X-RAY REPAIR CROSS-COMPLEMENTING PROTEIN 5"/>
    <property type="match status" value="1"/>
</dbReference>
<evidence type="ECO:0000256" key="7">
    <source>
        <dbReference type="ARBA" id="ARBA00022840"/>
    </source>
</evidence>
<dbReference type="Gene3D" id="1.10.1600.10">
    <property type="match status" value="1"/>
</dbReference>
<dbReference type="Pfam" id="PF02735">
    <property type="entry name" value="Ku"/>
    <property type="match status" value="1"/>
</dbReference>
<keyword evidence="4" id="KW-0227">DNA damage</keyword>
<dbReference type="GO" id="GO:0006303">
    <property type="term" value="P:double-strand break repair via nonhomologous end joining"/>
    <property type="evidence" value="ECO:0007669"/>
    <property type="project" value="InterPro"/>
</dbReference>
<evidence type="ECO:0000256" key="9">
    <source>
        <dbReference type="ARBA" id="ARBA00023172"/>
    </source>
</evidence>
<protein>
    <submittedName>
        <fullName evidence="14">X-ray repair cross-complementing protein 5</fullName>
    </submittedName>
</protein>
<dbReference type="Gene3D" id="2.40.290.10">
    <property type="match status" value="1"/>
</dbReference>
<dbReference type="InterPro" id="IPR016194">
    <property type="entry name" value="SPOC-like_C_dom_sf"/>
</dbReference>
<keyword evidence="11" id="KW-0539">Nucleus</keyword>
<keyword evidence="3" id="KW-0547">Nucleotide-binding</keyword>
<reference evidence="14 15" key="1">
    <citation type="submission" date="2020-04" db="EMBL/GenBank/DDBJ databases">
        <title>Perkinsus olseni comparative genomics.</title>
        <authorList>
            <person name="Bogema D.R."/>
        </authorList>
    </citation>
    <scope>NUCLEOTIDE SEQUENCE [LARGE SCALE GENOMIC DNA]</scope>
    <source>
        <strain evidence="14">00978-12</strain>
    </source>
</reference>
<dbReference type="GO" id="GO:0005524">
    <property type="term" value="F:ATP binding"/>
    <property type="evidence" value="ECO:0007669"/>
    <property type="project" value="UniProtKB-KW"/>
</dbReference>
<dbReference type="GO" id="GO:0004386">
    <property type="term" value="F:helicase activity"/>
    <property type="evidence" value="ECO:0007669"/>
    <property type="project" value="UniProtKB-KW"/>
</dbReference>
<dbReference type="InterPro" id="IPR024193">
    <property type="entry name" value="Ku80"/>
</dbReference>
<dbReference type="Proteomes" id="UP000541610">
    <property type="component" value="Unassembled WGS sequence"/>
</dbReference>
<dbReference type="GO" id="GO:0000723">
    <property type="term" value="P:telomere maintenance"/>
    <property type="evidence" value="ECO:0007669"/>
    <property type="project" value="InterPro"/>
</dbReference>
<dbReference type="CDD" id="cd00873">
    <property type="entry name" value="KU80"/>
    <property type="match status" value="1"/>
</dbReference>
<evidence type="ECO:0000259" key="13">
    <source>
        <dbReference type="SMART" id="SM00559"/>
    </source>
</evidence>
<dbReference type="EMBL" id="JABANP010000057">
    <property type="protein sequence ID" value="KAF4692634.1"/>
    <property type="molecule type" value="Genomic_DNA"/>
</dbReference>
<evidence type="ECO:0000256" key="8">
    <source>
        <dbReference type="ARBA" id="ARBA00023125"/>
    </source>
</evidence>
<organism evidence="14 15">
    <name type="scientific">Perkinsus olseni</name>
    <name type="common">Perkinsus atlanticus</name>
    <dbReference type="NCBI Taxonomy" id="32597"/>
    <lineage>
        <taxon>Eukaryota</taxon>
        <taxon>Sar</taxon>
        <taxon>Alveolata</taxon>
        <taxon>Perkinsozoa</taxon>
        <taxon>Perkinsea</taxon>
        <taxon>Perkinsida</taxon>
        <taxon>Perkinsidae</taxon>
        <taxon>Perkinsus</taxon>
    </lineage>
</organism>
<comment type="caution">
    <text evidence="14">The sequence shown here is derived from an EMBL/GenBank/DDBJ whole genome shotgun (WGS) entry which is preliminary data.</text>
</comment>
<comment type="similarity">
    <text evidence="2">Belongs to the ku80 family.</text>
</comment>
<dbReference type="InterPro" id="IPR006164">
    <property type="entry name" value="DNA_bd_Ku70/Ku80"/>
</dbReference>
<comment type="subcellular location">
    <subcellularLocation>
        <location evidence="1">Nucleus</location>
    </subcellularLocation>
</comment>
<evidence type="ECO:0000256" key="3">
    <source>
        <dbReference type="ARBA" id="ARBA00022741"/>
    </source>
</evidence>
<evidence type="ECO:0000256" key="6">
    <source>
        <dbReference type="ARBA" id="ARBA00022806"/>
    </source>
</evidence>
<dbReference type="InterPro" id="IPR014893">
    <property type="entry name" value="Ku_PK_bind"/>
</dbReference>
<sequence>MLVDQSIDRYADIDFILGSTAAQAEPISNEELSQFSVAKLCDIDILGKDGDFSEDDITRAMQEVARIEKGIVPVGTGKGEPRRPPSELRRPQQSTSRAATTSNGNNAGEPALVGRTMFQLELTTDSQRLLRRAVGKSWGYMATRGIVPKDEFHVTLLYVDSSNAFDHCSMNLVRQLWPRIGDSFAFTTAFAPVPCGNLYPHITLGVAPQASARESNDMLQGKHPMEALRVLELELSGNQTQLELRGVLRVSDFSISAMASQKKYYVILMDVLTSLPRPKVDLAIEAAKLFVMRAYGTGLGDDSAQIQQKLIVGKKSTQVALVLMGSRRTRNRLQHCGYQNIDVVKDLAIPGIDYLRCLSTIEHGSPYSTDIVNALIVALDLINSATGKEQGKRTVLILTDGCTPVTGAGDLPSVVQQMNNLNIEPIIATFGTPLPEVHTVFESLVAQSERGQYLQGGHAVRFVGAGVKSKDTQQISKCRVDLELTKYMKIPVWCYLKTSKVTLPTLGKESTQSSAPVKLDRAYYAVDDPDGEAIPADDRVKAYKYGTQYVPFAPSDEASLKYHSDKCLTMLGFARSDTIPEELMIGESIECVAAEPNNLDAAKALSSLIKAMQTMGVFMLARYCFRNDVKPKYVCLAPHVSNSHTCLYMNQLPFSDDVRTDGIIFDDFDTDLADKEALAVDRLMDCMNLEDDGDYHELLKMKHIYNPTLLRFWRTVIRRAEDPDAPIVGIDKQIDTYLHPERTIEARFIKEVNALRDVFPLVKVPVDNKKKNKRYWRDIANREAGESSKKPLAWTLPSWSAGLCVPSTPCDSGVMQVFDFPTSDPHLSGAPSTSAQQSTVGRPEMFPQIQIGMTTPVRDFTTAVYGPGVTSALLNEAFQKMAEVTARLLQQPGYDYIDKAVDCVVAMRQAGLCYGDDPVVVGDYHRFVDDSLANYKDSPYLAERIRAKKITYITTAEAAASTVTEGQAEAFLQPS</sequence>
<evidence type="ECO:0000256" key="11">
    <source>
        <dbReference type="ARBA" id="ARBA00023242"/>
    </source>
</evidence>
<dbReference type="GO" id="GO:0016787">
    <property type="term" value="F:hydrolase activity"/>
    <property type="evidence" value="ECO:0007669"/>
    <property type="project" value="UniProtKB-KW"/>
</dbReference>
<evidence type="ECO:0000313" key="15">
    <source>
        <dbReference type="Proteomes" id="UP000541610"/>
    </source>
</evidence>
<evidence type="ECO:0000256" key="5">
    <source>
        <dbReference type="ARBA" id="ARBA00022801"/>
    </source>
</evidence>
<keyword evidence="9" id="KW-0233">DNA recombination</keyword>
<evidence type="ECO:0000256" key="12">
    <source>
        <dbReference type="SAM" id="MobiDB-lite"/>
    </source>
</evidence>
<keyword evidence="8" id="KW-0238">DNA-binding</keyword>
<dbReference type="OrthoDB" id="421406at2759"/>